<dbReference type="PATRIC" id="fig|28037.237.peg.580"/>
<dbReference type="Proteomes" id="UP000075618">
    <property type="component" value="Unassembled WGS sequence"/>
</dbReference>
<gene>
    <name evidence="1" type="ORF">SMI10712_01025</name>
</gene>
<protein>
    <submittedName>
        <fullName evidence="1">Phage protein</fullName>
    </submittedName>
</protein>
<proteinExistence type="predicted"/>
<organism evidence="1 2">
    <name type="scientific">Streptococcus mitis</name>
    <dbReference type="NCBI Taxonomy" id="28037"/>
    <lineage>
        <taxon>Bacteria</taxon>
        <taxon>Bacillati</taxon>
        <taxon>Bacillota</taxon>
        <taxon>Bacilli</taxon>
        <taxon>Lactobacillales</taxon>
        <taxon>Streptococcaceae</taxon>
        <taxon>Streptococcus</taxon>
        <taxon>Streptococcus mitis group</taxon>
    </lineage>
</organism>
<reference evidence="1 2" key="1">
    <citation type="submission" date="2016-01" db="EMBL/GenBank/DDBJ databases">
        <title>Highly variable Streptococcus oralis are common among viridans streptococci isolated from primates.</title>
        <authorList>
            <person name="Denapaite D."/>
            <person name="Rieger M."/>
            <person name="Koendgen S."/>
            <person name="Brueckner R."/>
            <person name="Ochigava I."/>
            <person name="Kappeler P."/>
            <person name="Maetz-Rensing K."/>
            <person name="Leendertz F."/>
            <person name="Hakenbeck R."/>
        </authorList>
    </citation>
    <scope>NUCLEOTIDE SEQUENCE [LARGE SCALE GENOMIC DNA]</scope>
    <source>
        <strain evidence="1 2">10712</strain>
    </source>
</reference>
<sequence>MRIIELTISVDKMPLFGFLKSNPTQVWKNGEHYKFTYYEPVDEALTGFQYKGLYVSIKDEKEAVEGWELVRDLDIALASPDLLKILKDLEANKLAEHRQGIGVELKGWIFDLICNGIYTRYETSLFVRLLFVNGYSFSQLVDLFSAIVKRKDLASYFLEVARIFYKEVVFEY</sequence>
<dbReference type="AlphaFoldDB" id="A0A150NMY3"/>
<evidence type="ECO:0000313" key="2">
    <source>
        <dbReference type="Proteomes" id="UP000075618"/>
    </source>
</evidence>
<accession>A0A150NMY3</accession>
<name>A0A150NMY3_STRMT</name>
<comment type="caution">
    <text evidence="1">The sequence shown here is derived from an EMBL/GenBank/DDBJ whole genome shotgun (WGS) entry which is preliminary data.</text>
</comment>
<evidence type="ECO:0000313" key="1">
    <source>
        <dbReference type="EMBL" id="KYF34690.1"/>
    </source>
</evidence>
<dbReference type="EMBL" id="LROT01000013">
    <property type="protein sequence ID" value="KYF34690.1"/>
    <property type="molecule type" value="Genomic_DNA"/>
</dbReference>